<dbReference type="Gene3D" id="3.40.220.10">
    <property type="entry name" value="Leucine Aminopeptidase, subunit E, domain 1"/>
    <property type="match status" value="1"/>
</dbReference>
<protein>
    <recommendedName>
        <fullName evidence="3">Macro domain-containing protein</fullName>
    </recommendedName>
</protein>
<dbReference type="Proteomes" id="UP000221506">
    <property type="component" value="Segment"/>
</dbReference>
<dbReference type="InterPro" id="IPR043472">
    <property type="entry name" value="Macro_dom-like"/>
</dbReference>
<evidence type="ECO:0000313" key="2">
    <source>
        <dbReference type="Proteomes" id="UP000221506"/>
    </source>
</evidence>
<reference evidence="1 2" key="1">
    <citation type="submission" date="2017-04" db="EMBL/GenBank/DDBJ databases">
        <title>Complete genome sequence and characterization of temperature-dependent bacteriophage phiA8-29 infecting Aeromonas.</title>
        <authorList>
            <person name="He Y."/>
            <person name="Yang H."/>
        </authorList>
    </citation>
    <scope>NUCLEOTIDE SEQUENCE [LARGE SCALE GENOMIC DNA]</scope>
</reference>
<sequence length="239" mass="26515">MKLFELEFDPKCSCALEAAQNLNVDFAHGCNTRGAMASGVAAVVAKNYPFLQREDKKLSRAGLVTLGSFIRHVGMHGLPYVGHTFKNGAIPSDCSFIYNFYTQMNPGPGSLSYSAITRCFHDYFNSRLQERDDVKLIIPEIGCGLAGGSRLRVLYSIRKAFDLVEVHEAKSVSVLMQIWGDGFVQGWNRLHHEMQWALTTDLDKPVDEVVKSILGHDDLLGEAVDSLTVDQILDYLDGV</sequence>
<accession>A0A1W6DYE6</accession>
<evidence type="ECO:0008006" key="3">
    <source>
        <dbReference type="Google" id="ProtNLM"/>
    </source>
</evidence>
<name>A0A1W6DYE6_9CAUD</name>
<organism evidence="1 2">
    <name type="scientific">Aeromonas phage phiA8-29</name>
    <dbReference type="NCBI Taxonomy" id="1978922"/>
    <lineage>
        <taxon>Viruses</taxon>
        <taxon>Duplodnaviria</taxon>
        <taxon>Heunggongvirae</taxon>
        <taxon>Uroviricota</taxon>
        <taxon>Caudoviricetes</taxon>
        <taxon>Pantevenvirales</taxon>
        <taxon>Ackermannviridae</taxon>
        <taxon>Tedavirus</taxon>
        <taxon>Tedavirus A829</taxon>
    </lineage>
</organism>
<proteinExistence type="predicted"/>
<dbReference type="EMBL" id="KY914485">
    <property type="protein sequence ID" value="ARK07928.1"/>
    <property type="molecule type" value="Genomic_DNA"/>
</dbReference>
<gene>
    <name evidence="1" type="ORF">phiA829_108</name>
</gene>
<evidence type="ECO:0000313" key="1">
    <source>
        <dbReference type="EMBL" id="ARK07928.1"/>
    </source>
</evidence>
<keyword evidence="2" id="KW-1185">Reference proteome</keyword>
<dbReference type="SUPFAM" id="SSF52949">
    <property type="entry name" value="Macro domain-like"/>
    <property type="match status" value="1"/>
</dbReference>